<dbReference type="EMBL" id="UPXP01000009">
    <property type="protein sequence ID" value="VBB39022.1"/>
    <property type="molecule type" value="Genomic_DNA"/>
</dbReference>
<gene>
    <name evidence="1" type="ORF">TRIP_E170010</name>
</gene>
<dbReference type="AlphaFoldDB" id="A0A652ZTC0"/>
<name>A0A652ZTC0_9SPIR</name>
<sequence>MIKPATIDLTVANGNGILQGSPWGISVNVSERENGIDTPVDISGMTGVCIIKDSAKSREILAAPLFTITDGPGGNFTLSLTAAETEAIPASGKSHRETSRLYIEVRLDEDRALQGTIEISPTLMKE</sequence>
<accession>A0A652ZTC0</accession>
<evidence type="ECO:0000313" key="1">
    <source>
        <dbReference type="EMBL" id="VBB39022.1"/>
    </source>
</evidence>
<proteinExistence type="predicted"/>
<reference evidence="1" key="1">
    <citation type="submission" date="2018-07" db="EMBL/GenBank/DDBJ databases">
        <authorList>
            <consortium name="Genoscope - CEA"/>
            <person name="William W."/>
        </authorList>
    </citation>
    <scope>NUCLEOTIDE SEQUENCE</scope>
    <source>
        <strain evidence="1">IK1</strain>
    </source>
</reference>
<organism evidence="1">
    <name type="scientific">uncultured Spirochaetota bacterium</name>
    <dbReference type="NCBI Taxonomy" id="460511"/>
    <lineage>
        <taxon>Bacteria</taxon>
        <taxon>Pseudomonadati</taxon>
        <taxon>Spirochaetota</taxon>
        <taxon>environmental samples</taxon>
    </lineage>
</organism>
<protein>
    <submittedName>
        <fullName evidence="1">Uncharacterized protein</fullName>
    </submittedName>
</protein>